<reference evidence="13" key="1">
    <citation type="journal article" date="2014" name="Int. J. Syst. Evol. Microbiol.">
        <title>Complete genome of a new Firmicutes species belonging to the dominant human colonic microbiota ('Ruminococcus bicirculans') reveals two chromosomes and a selective capacity to utilize plant glucans.</title>
        <authorList>
            <consortium name="NISC Comparative Sequencing Program"/>
            <person name="Wegmann U."/>
            <person name="Louis P."/>
            <person name="Goesmann A."/>
            <person name="Henrissat B."/>
            <person name="Duncan S.H."/>
            <person name="Flint H.J."/>
        </authorList>
    </citation>
    <scope>NUCLEOTIDE SEQUENCE</scope>
    <source>
        <strain evidence="13">NBRC 107169</strain>
    </source>
</reference>
<keyword evidence="14" id="KW-1185">Reference proteome</keyword>
<accession>A0ABQ5UU50</accession>
<evidence type="ECO:0000313" key="13">
    <source>
        <dbReference type="EMBL" id="GLQ18810.1"/>
    </source>
</evidence>
<keyword evidence="5" id="KW-0631">Potassium channel</keyword>
<dbReference type="Gene3D" id="1.10.287.70">
    <property type="match status" value="1"/>
</dbReference>
<protein>
    <submittedName>
        <fullName evidence="13">Cyclic nucleotide-binding protein</fullName>
    </submittedName>
</protein>
<evidence type="ECO:0000256" key="1">
    <source>
        <dbReference type="ARBA" id="ARBA00004141"/>
    </source>
</evidence>
<reference evidence="13" key="2">
    <citation type="submission" date="2023-01" db="EMBL/GenBank/DDBJ databases">
        <title>Draft genome sequence of Maritalea porphyrae strain NBRC 107169.</title>
        <authorList>
            <person name="Sun Q."/>
            <person name="Mori K."/>
        </authorList>
    </citation>
    <scope>NUCLEOTIDE SEQUENCE</scope>
    <source>
        <strain evidence="13">NBRC 107169</strain>
    </source>
</reference>
<dbReference type="PANTHER" id="PTHR11537:SF254">
    <property type="entry name" value="POTASSIUM VOLTAGE-GATED CHANNEL PROTEIN SHAB"/>
    <property type="match status" value="1"/>
</dbReference>
<evidence type="ECO:0000259" key="12">
    <source>
        <dbReference type="PROSITE" id="PS50042"/>
    </source>
</evidence>
<name>A0ABQ5UU50_9HYPH</name>
<dbReference type="PANTHER" id="PTHR11537">
    <property type="entry name" value="VOLTAGE-GATED POTASSIUM CHANNEL"/>
    <property type="match status" value="1"/>
</dbReference>
<dbReference type="Proteomes" id="UP001161405">
    <property type="component" value="Unassembled WGS sequence"/>
</dbReference>
<feature type="transmembrane region" description="Helical" evidence="11">
    <location>
        <begin position="218"/>
        <end position="239"/>
    </location>
</feature>
<organism evidence="13 14">
    <name type="scientific">Maritalea porphyrae</name>
    <dbReference type="NCBI Taxonomy" id="880732"/>
    <lineage>
        <taxon>Bacteria</taxon>
        <taxon>Pseudomonadati</taxon>
        <taxon>Pseudomonadota</taxon>
        <taxon>Alphaproteobacteria</taxon>
        <taxon>Hyphomicrobiales</taxon>
        <taxon>Devosiaceae</taxon>
        <taxon>Maritalea</taxon>
    </lineage>
</organism>
<keyword evidence="3" id="KW-0633">Potassium transport</keyword>
<feature type="domain" description="Cyclic nucleotide-binding" evidence="12">
    <location>
        <begin position="263"/>
        <end position="361"/>
    </location>
</feature>
<dbReference type="CDD" id="cd00038">
    <property type="entry name" value="CAP_ED"/>
    <property type="match status" value="1"/>
</dbReference>
<dbReference type="InterPro" id="IPR018490">
    <property type="entry name" value="cNMP-bd_dom_sf"/>
</dbReference>
<keyword evidence="9 11" id="KW-0472">Membrane</keyword>
<dbReference type="Pfam" id="PF00520">
    <property type="entry name" value="Ion_trans"/>
    <property type="match status" value="1"/>
</dbReference>
<evidence type="ECO:0000256" key="7">
    <source>
        <dbReference type="ARBA" id="ARBA00022989"/>
    </source>
</evidence>
<sequence>MERLRRRWFEILEPSAGGDKASLISDVVLVTLIFLNTFAFVLGTVDGFKEDYAVQLDIILYVSIIVFSIEYLLRLWVCVEHPLRRDGHPVWARVQYMFTPLALVDLIAILPFYIGPGSSVDLRILRVLSMLRFLRIARYSSAFQLFGRVVHREGRSLMGVLLILVALVLIAASGMYAIEGNVQPENFGDIPSAMWWALATLTTIGYGDVVPVTALGRWFAGLIMIFGVGVFALPIGILSNGFAMEVNQRNFVVTWNMISKVDLFAKLDAGEIAEIMELLKSRHLPKGTTIVREGDVTDAMYFVVTGEVVVETGGQSLRLGPGEHFGETALLAQDLNMLSAKTATVCDLLELDAQDFNYLLMHNAHLEEDFRKIAKERLKAK</sequence>
<dbReference type="InterPro" id="IPR000595">
    <property type="entry name" value="cNMP-bd_dom"/>
</dbReference>
<dbReference type="PROSITE" id="PS50042">
    <property type="entry name" value="CNMP_BINDING_3"/>
    <property type="match status" value="1"/>
</dbReference>
<evidence type="ECO:0000256" key="3">
    <source>
        <dbReference type="ARBA" id="ARBA00022538"/>
    </source>
</evidence>
<dbReference type="InterPro" id="IPR005821">
    <property type="entry name" value="Ion_trans_dom"/>
</dbReference>
<evidence type="ECO:0000256" key="4">
    <source>
        <dbReference type="ARBA" id="ARBA00022692"/>
    </source>
</evidence>
<dbReference type="EMBL" id="BSNI01000002">
    <property type="protein sequence ID" value="GLQ18810.1"/>
    <property type="molecule type" value="Genomic_DNA"/>
</dbReference>
<dbReference type="SUPFAM" id="SSF51206">
    <property type="entry name" value="cAMP-binding domain-like"/>
    <property type="match status" value="1"/>
</dbReference>
<evidence type="ECO:0000256" key="2">
    <source>
        <dbReference type="ARBA" id="ARBA00022448"/>
    </source>
</evidence>
<dbReference type="SUPFAM" id="SSF81324">
    <property type="entry name" value="Voltage-gated potassium channels"/>
    <property type="match status" value="1"/>
</dbReference>
<evidence type="ECO:0000256" key="9">
    <source>
        <dbReference type="ARBA" id="ARBA00023136"/>
    </source>
</evidence>
<feature type="transmembrane region" description="Helical" evidence="11">
    <location>
        <begin position="157"/>
        <end position="178"/>
    </location>
</feature>
<feature type="transmembrane region" description="Helical" evidence="11">
    <location>
        <begin position="54"/>
        <end position="73"/>
    </location>
</feature>
<evidence type="ECO:0000256" key="6">
    <source>
        <dbReference type="ARBA" id="ARBA00022958"/>
    </source>
</evidence>
<evidence type="ECO:0000256" key="8">
    <source>
        <dbReference type="ARBA" id="ARBA00023065"/>
    </source>
</evidence>
<evidence type="ECO:0000256" key="11">
    <source>
        <dbReference type="SAM" id="Phobius"/>
    </source>
</evidence>
<evidence type="ECO:0000256" key="10">
    <source>
        <dbReference type="ARBA" id="ARBA00023303"/>
    </source>
</evidence>
<keyword evidence="6" id="KW-0630">Potassium</keyword>
<dbReference type="Gene3D" id="2.60.120.10">
    <property type="entry name" value="Jelly Rolls"/>
    <property type="match status" value="1"/>
</dbReference>
<dbReference type="InterPro" id="IPR028325">
    <property type="entry name" value="VG_K_chnl"/>
</dbReference>
<comment type="caution">
    <text evidence="13">The sequence shown here is derived from an EMBL/GenBank/DDBJ whole genome shotgun (WGS) entry which is preliminary data.</text>
</comment>
<keyword evidence="8" id="KW-0406">Ion transport</keyword>
<feature type="transmembrane region" description="Helical" evidence="11">
    <location>
        <begin position="21"/>
        <end position="42"/>
    </location>
</feature>
<dbReference type="PRINTS" id="PR00169">
    <property type="entry name" value="KCHANNEL"/>
</dbReference>
<evidence type="ECO:0000256" key="5">
    <source>
        <dbReference type="ARBA" id="ARBA00022826"/>
    </source>
</evidence>
<keyword evidence="2" id="KW-0813">Transport</keyword>
<dbReference type="InterPro" id="IPR014710">
    <property type="entry name" value="RmlC-like_jellyroll"/>
</dbReference>
<evidence type="ECO:0000313" key="14">
    <source>
        <dbReference type="Proteomes" id="UP001161405"/>
    </source>
</evidence>
<comment type="subcellular location">
    <subcellularLocation>
        <location evidence="1">Membrane</location>
        <topology evidence="1">Multi-pass membrane protein</topology>
    </subcellularLocation>
</comment>
<gene>
    <name evidence="13" type="ORF">GCM10007879_30590</name>
</gene>
<dbReference type="Pfam" id="PF00027">
    <property type="entry name" value="cNMP_binding"/>
    <property type="match status" value="1"/>
</dbReference>
<dbReference type="SMART" id="SM00100">
    <property type="entry name" value="cNMP"/>
    <property type="match status" value="1"/>
</dbReference>
<proteinExistence type="predicted"/>
<keyword evidence="4 11" id="KW-0812">Transmembrane</keyword>
<keyword evidence="10" id="KW-0407">Ion channel</keyword>
<keyword evidence="7 11" id="KW-1133">Transmembrane helix</keyword>